<dbReference type="Proteomes" id="UP001151478">
    <property type="component" value="Unassembled WGS sequence"/>
</dbReference>
<evidence type="ECO:0000256" key="1">
    <source>
        <dbReference type="ARBA" id="ARBA00003184"/>
    </source>
</evidence>
<evidence type="ECO:0000259" key="14">
    <source>
        <dbReference type="PROSITE" id="PS50975"/>
    </source>
</evidence>
<dbReference type="InterPro" id="IPR011810">
    <property type="entry name" value="Cya_phycin_syn"/>
</dbReference>
<accession>A0ABT5SC37</accession>
<keyword evidence="16" id="KW-1185">Reference proteome</keyword>
<evidence type="ECO:0000256" key="5">
    <source>
        <dbReference type="ARBA" id="ARBA00013005"/>
    </source>
</evidence>
<keyword evidence="8 13" id="KW-0547">Nucleotide-binding</keyword>
<reference evidence="15" key="1">
    <citation type="submission" date="2023-02" db="EMBL/GenBank/DDBJ databases">
        <title>Polaribacter ponticola sp. nov., isolated from seawater.</title>
        <authorList>
            <person name="Baek J.H."/>
            <person name="Kim J.M."/>
            <person name="Choi D.G."/>
            <person name="Jeon C.O."/>
        </authorList>
    </citation>
    <scope>NUCLEOTIDE SEQUENCE</scope>
    <source>
        <strain evidence="15">MSW5</strain>
    </source>
</reference>
<evidence type="ECO:0000256" key="8">
    <source>
        <dbReference type="ARBA" id="ARBA00022741"/>
    </source>
</evidence>
<evidence type="ECO:0000256" key="3">
    <source>
        <dbReference type="ARBA" id="ARBA00011738"/>
    </source>
</evidence>
<proteinExistence type="inferred from homology"/>
<evidence type="ECO:0000256" key="11">
    <source>
        <dbReference type="ARBA" id="ARBA00048094"/>
    </source>
</evidence>
<dbReference type="Gene3D" id="3.90.190.20">
    <property type="entry name" value="Mur ligase, C-terminal domain"/>
    <property type="match status" value="1"/>
</dbReference>
<keyword evidence="9 13" id="KW-0067">ATP-binding</keyword>
<dbReference type="PANTHER" id="PTHR23135">
    <property type="entry name" value="MUR LIGASE FAMILY MEMBER"/>
    <property type="match status" value="1"/>
</dbReference>
<dbReference type="NCBIfam" id="NF010623">
    <property type="entry name" value="PRK14016.1"/>
    <property type="match status" value="1"/>
</dbReference>
<gene>
    <name evidence="15" type="primary">cphA</name>
    <name evidence="15" type="ORF">N5A56_015195</name>
</gene>
<dbReference type="EC" id="6.3.2.30" evidence="4"/>
<comment type="catalytic activity">
    <reaction evidence="11">
        <text>[L-4-(L-arginin-2-N-yl)aspartate](n)-L-aspartate + L-arginine + ATP = [L-4-(L-arginin-2-N-yl)aspartate](n+1) + ADP + phosphate + H(+)</text>
        <dbReference type="Rhea" id="RHEA:23888"/>
        <dbReference type="Rhea" id="RHEA-COMP:13732"/>
        <dbReference type="Rhea" id="RHEA-COMP:13733"/>
        <dbReference type="ChEBI" id="CHEBI:15378"/>
        <dbReference type="ChEBI" id="CHEBI:30616"/>
        <dbReference type="ChEBI" id="CHEBI:32682"/>
        <dbReference type="ChEBI" id="CHEBI:43474"/>
        <dbReference type="ChEBI" id="CHEBI:137986"/>
        <dbReference type="ChEBI" id="CHEBI:137990"/>
        <dbReference type="ChEBI" id="CHEBI:456216"/>
        <dbReference type="EC" id="6.3.2.30"/>
    </reaction>
</comment>
<dbReference type="InterPro" id="IPR011761">
    <property type="entry name" value="ATP-grasp"/>
</dbReference>
<dbReference type="Gene3D" id="3.40.1190.10">
    <property type="entry name" value="Mur-like, catalytic domain"/>
    <property type="match status" value="1"/>
</dbReference>
<comment type="function">
    <text evidence="1">Catalyzes the ATP-dependent polymerization of arginine and aspartate to multi-L-arginyl-poly-L-aspartic acid (cyanophycin; a water-insoluble reserve polymer).</text>
</comment>
<evidence type="ECO:0000313" key="15">
    <source>
        <dbReference type="EMBL" id="MDD7915682.1"/>
    </source>
</evidence>
<dbReference type="SUPFAM" id="SSF53244">
    <property type="entry name" value="MurD-like peptide ligases, peptide-binding domain"/>
    <property type="match status" value="1"/>
</dbReference>
<evidence type="ECO:0000256" key="12">
    <source>
        <dbReference type="ARBA" id="ARBA00048425"/>
    </source>
</evidence>
<evidence type="ECO:0000313" key="16">
    <source>
        <dbReference type="Proteomes" id="UP001151478"/>
    </source>
</evidence>
<dbReference type="EC" id="6.3.2.29" evidence="5"/>
<name>A0ABT5SC37_9FLAO</name>
<evidence type="ECO:0000256" key="6">
    <source>
        <dbReference type="ARBA" id="ARBA00022036"/>
    </source>
</evidence>
<protein>
    <recommendedName>
        <fullName evidence="6">Cyanophycin synthetase</fullName>
        <ecNumber evidence="5">6.3.2.29</ecNumber>
        <ecNumber evidence="4">6.3.2.30</ecNumber>
    </recommendedName>
    <alternativeName>
        <fullName evidence="10">Cyanophycin synthase</fullName>
    </alternativeName>
</protein>
<sequence>MKIVNINAMRGPNYWSVRRHKLIVMVLDLEEMEERPSNKVDGFSERLKAMFPTMYSHRCSEGCEGGFFMRVDDGTWMGHIIEHIALEIQTLAGMDTGFGRTRGYGEEGVYSVVFSYLEENVGRYAAKSAVRICEALIAGETYDLEEDIQEMRELRESSRLGPSTGSIVEEAEARGIPWIRLNQYSLVQLGYGANQKRIQATVTSETSSIGVELACDKEDTKYLLEQAEVEVPRGDIIRRERSLKDACIYVGYPLVIKPVDGNHGRGITVNIQNYEDALEGFRHAKNSSKSGAIIVEKFITGEDYRLLVINNKLVAAALRTPAHVIGDGKSTVQNLIDEVNKDPRRGYGHEKVLTQITVNELTQTIIKDAGYTLDSVIKKGERLILKDTANLSTGGTAEDVTDIVHPANVFMAERISKIIDLDICGIDVMTTDISKPLSETGGAVLEVNAGPGFRMHLAPTEGLPRNVAAPVIDKLFPPGSTSRIPIVAISGTNGKTTTTRLIAHMAKMKGYKVGYTTSDGVYIQNRLLMTGDCTGPASAEFVLRDPTVNFAVLESARGGLLRAGLGFKKCDIGIVTNVAADHLGLKGIHTVEQLAKVKGVIPETVLPEGTAILNADDELVYAMRKNVECNVALFSLDENNPHIKAIQKRGGLSAIYENGFITICRGEWKMRVIKAVNVPLTYGGKATFMIQNVLPAVLTAYLKGFSLEDMKMSLETFIPSATQTPGRLNLFKFKNFQILVDYAHNPAGMRALKQFTDNLEATVKIGIIAGIGDRRVEDNNEMGGIAADMFDEIIIRQDKRLRGKTEQELITMLDDGIKKRDPKKKTTIIPSERDAILHAVKNAPQNALIVLCSDVVPDALNLVKELKEKEASELYEFTNEDIPNQ</sequence>
<dbReference type="Pfam" id="PF02875">
    <property type="entry name" value="Mur_ligase_C"/>
    <property type="match status" value="1"/>
</dbReference>
<dbReference type="SUPFAM" id="SSF53623">
    <property type="entry name" value="MurD-like peptide ligases, catalytic domain"/>
    <property type="match status" value="1"/>
</dbReference>
<evidence type="ECO:0000256" key="13">
    <source>
        <dbReference type="PROSITE-ProRule" id="PRU00409"/>
    </source>
</evidence>
<dbReference type="InterPro" id="IPR044019">
    <property type="entry name" value="Cyanophycin_syn_N"/>
</dbReference>
<comment type="caution">
    <text evidence="15">The sequence shown here is derived from an EMBL/GenBank/DDBJ whole genome shotgun (WGS) entry which is preliminary data.</text>
</comment>
<dbReference type="GO" id="GO:0071160">
    <property type="term" value="F:cyanophycin synthetase activity (L-aspartate-adding)"/>
    <property type="evidence" value="ECO:0007669"/>
    <property type="project" value="UniProtKB-EC"/>
</dbReference>
<dbReference type="RefSeq" id="WP_274270531.1">
    <property type="nucleotide sequence ID" value="NZ_JAOSLC020000003.1"/>
</dbReference>
<evidence type="ECO:0000256" key="7">
    <source>
        <dbReference type="ARBA" id="ARBA00022598"/>
    </source>
</evidence>
<dbReference type="InterPro" id="IPR004101">
    <property type="entry name" value="Mur_ligase_C"/>
</dbReference>
<dbReference type="NCBIfam" id="TIGR02068">
    <property type="entry name" value="cya_phycin_syn"/>
    <property type="match status" value="1"/>
</dbReference>
<dbReference type="Pfam" id="PF08245">
    <property type="entry name" value="Mur_ligase_M"/>
    <property type="match status" value="1"/>
</dbReference>
<dbReference type="SUPFAM" id="SSF56059">
    <property type="entry name" value="Glutathione synthetase ATP-binding domain-like"/>
    <property type="match status" value="1"/>
</dbReference>
<dbReference type="EMBL" id="JAOSLC020000003">
    <property type="protein sequence ID" value="MDD7915682.1"/>
    <property type="molecule type" value="Genomic_DNA"/>
</dbReference>
<feature type="domain" description="ATP-grasp" evidence="14">
    <location>
        <begin position="221"/>
        <end position="476"/>
    </location>
</feature>
<evidence type="ECO:0000256" key="2">
    <source>
        <dbReference type="ARBA" id="ARBA00009060"/>
    </source>
</evidence>
<dbReference type="InterPro" id="IPR013651">
    <property type="entry name" value="ATP-grasp_RimK-type"/>
</dbReference>
<comment type="subunit">
    <text evidence="3">Homodimer.</text>
</comment>
<dbReference type="Gene3D" id="3.30.470.20">
    <property type="entry name" value="ATP-grasp fold, B domain"/>
    <property type="match status" value="2"/>
</dbReference>
<evidence type="ECO:0000256" key="9">
    <source>
        <dbReference type="ARBA" id="ARBA00022840"/>
    </source>
</evidence>
<dbReference type="InterPro" id="IPR036615">
    <property type="entry name" value="Mur_ligase_C_dom_sf"/>
</dbReference>
<organism evidence="15 16">
    <name type="scientific">Polaribacter ponticola</name>
    <dbReference type="NCBI Taxonomy" id="2978475"/>
    <lineage>
        <taxon>Bacteria</taxon>
        <taxon>Pseudomonadati</taxon>
        <taxon>Bacteroidota</taxon>
        <taxon>Flavobacteriia</taxon>
        <taxon>Flavobacteriales</taxon>
        <taxon>Flavobacteriaceae</taxon>
    </lineage>
</organism>
<dbReference type="Pfam" id="PF08443">
    <property type="entry name" value="RimK"/>
    <property type="match status" value="1"/>
</dbReference>
<comment type="catalytic activity">
    <reaction evidence="12">
        <text>[L-4-(L-arginin-2-N-yl)aspartate](n) + L-aspartate + ATP = [L-4-(L-arginin-2-N-yl)aspartate](n)-L-aspartate + ADP + phosphate + H(+)</text>
        <dbReference type="Rhea" id="RHEA:13277"/>
        <dbReference type="Rhea" id="RHEA-COMP:13728"/>
        <dbReference type="Rhea" id="RHEA-COMP:13733"/>
        <dbReference type="ChEBI" id="CHEBI:15378"/>
        <dbReference type="ChEBI" id="CHEBI:29991"/>
        <dbReference type="ChEBI" id="CHEBI:30616"/>
        <dbReference type="ChEBI" id="CHEBI:43474"/>
        <dbReference type="ChEBI" id="CHEBI:137986"/>
        <dbReference type="ChEBI" id="CHEBI:137990"/>
        <dbReference type="ChEBI" id="CHEBI:456216"/>
        <dbReference type="EC" id="6.3.2.29"/>
    </reaction>
</comment>
<keyword evidence="7 15" id="KW-0436">Ligase</keyword>
<evidence type="ECO:0000256" key="10">
    <source>
        <dbReference type="ARBA" id="ARBA00031353"/>
    </source>
</evidence>
<evidence type="ECO:0000256" key="4">
    <source>
        <dbReference type="ARBA" id="ARBA00012968"/>
    </source>
</evidence>
<dbReference type="InterPro" id="IPR013221">
    <property type="entry name" value="Mur_ligase_cen"/>
</dbReference>
<dbReference type="InterPro" id="IPR036565">
    <property type="entry name" value="Mur-like_cat_sf"/>
</dbReference>
<dbReference type="GO" id="GO:0071161">
    <property type="term" value="F:cyanophycin synthetase activity (L-arginine-adding)"/>
    <property type="evidence" value="ECO:0007669"/>
    <property type="project" value="UniProtKB-EC"/>
</dbReference>
<dbReference type="Pfam" id="PF18921">
    <property type="entry name" value="Cyanophycin_syn"/>
    <property type="match status" value="1"/>
</dbReference>
<comment type="similarity">
    <text evidence="2">In the C-terminal section; belongs to the MurCDEF family.</text>
</comment>
<dbReference type="PANTHER" id="PTHR23135:SF18">
    <property type="entry name" value="CYANOPHYCIN SYNTHETASE"/>
    <property type="match status" value="1"/>
</dbReference>
<dbReference type="PROSITE" id="PS50975">
    <property type="entry name" value="ATP_GRASP"/>
    <property type="match status" value="1"/>
</dbReference>